<dbReference type="AlphaFoldDB" id="M3D0F1"/>
<dbReference type="EMBL" id="KB456268">
    <property type="protein sequence ID" value="EMF09953.1"/>
    <property type="molecule type" value="Genomic_DNA"/>
</dbReference>
<accession>M3D0F1</accession>
<dbReference type="InterPro" id="IPR036047">
    <property type="entry name" value="F-box-like_dom_sf"/>
</dbReference>
<dbReference type="OrthoDB" id="2687876at2759"/>
<dbReference type="InterPro" id="IPR001810">
    <property type="entry name" value="F-box_dom"/>
</dbReference>
<dbReference type="OMA" id="RICETCF"/>
<dbReference type="Pfam" id="PF00646">
    <property type="entry name" value="F-box"/>
    <property type="match status" value="1"/>
</dbReference>
<reference evidence="2 3" key="1">
    <citation type="journal article" date="2012" name="PLoS Pathog.">
        <title>Diverse lifestyles and strategies of plant pathogenesis encoded in the genomes of eighteen Dothideomycetes fungi.</title>
        <authorList>
            <person name="Ohm R.A."/>
            <person name="Feau N."/>
            <person name="Henrissat B."/>
            <person name="Schoch C.L."/>
            <person name="Horwitz B.A."/>
            <person name="Barry K.W."/>
            <person name="Condon B.J."/>
            <person name="Copeland A.C."/>
            <person name="Dhillon B."/>
            <person name="Glaser F."/>
            <person name="Hesse C.N."/>
            <person name="Kosti I."/>
            <person name="LaButti K."/>
            <person name="Lindquist E.A."/>
            <person name="Lucas S."/>
            <person name="Salamov A.A."/>
            <person name="Bradshaw R.E."/>
            <person name="Ciuffetti L."/>
            <person name="Hamelin R.C."/>
            <person name="Kema G.H.J."/>
            <person name="Lawrence C."/>
            <person name="Scott J.A."/>
            <person name="Spatafora J.W."/>
            <person name="Turgeon B.G."/>
            <person name="de Wit P.J.G.M."/>
            <person name="Zhong S."/>
            <person name="Goodwin S.B."/>
            <person name="Grigoriev I.V."/>
        </authorList>
    </citation>
    <scope>NUCLEOTIDE SEQUENCE [LARGE SCALE GENOMIC DNA]</scope>
    <source>
        <strain evidence="2 3">SO2202</strain>
    </source>
</reference>
<dbReference type="PROSITE" id="PS50181">
    <property type="entry name" value="FBOX"/>
    <property type="match status" value="1"/>
</dbReference>
<feature type="domain" description="F-box" evidence="1">
    <location>
        <begin position="45"/>
        <end position="91"/>
    </location>
</feature>
<protein>
    <recommendedName>
        <fullName evidence="1">F-box domain-containing protein</fullName>
    </recommendedName>
</protein>
<evidence type="ECO:0000313" key="2">
    <source>
        <dbReference type="EMBL" id="EMF09953.1"/>
    </source>
</evidence>
<feature type="non-terminal residue" evidence="2">
    <location>
        <position position="166"/>
    </location>
</feature>
<dbReference type="Proteomes" id="UP000016931">
    <property type="component" value="Unassembled WGS sequence"/>
</dbReference>
<gene>
    <name evidence="2" type="ORF">SEPMUDRAFT_51021</name>
</gene>
<organism evidence="2 3">
    <name type="scientific">Sphaerulina musiva (strain SO2202)</name>
    <name type="common">Poplar stem canker fungus</name>
    <name type="synonym">Septoria musiva</name>
    <dbReference type="NCBI Taxonomy" id="692275"/>
    <lineage>
        <taxon>Eukaryota</taxon>
        <taxon>Fungi</taxon>
        <taxon>Dikarya</taxon>
        <taxon>Ascomycota</taxon>
        <taxon>Pezizomycotina</taxon>
        <taxon>Dothideomycetes</taxon>
        <taxon>Dothideomycetidae</taxon>
        <taxon>Mycosphaerellales</taxon>
        <taxon>Mycosphaerellaceae</taxon>
        <taxon>Sphaerulina</taxon>
    </lineage>
</organism>
<name>M3D0F1_SPHMS</name>
<keyword evidence="3" id="KW-1185">Reference proteome</keyword>
<dbReference type="SUPFAM" id="SSF81383">
    <property type="entry name" value="F-box domain"/>
    <property type="match status" value="1"/>
</dbReference>
<sequence length="166" mass="19017">MTTASYEAQTYPRLNLKDFTLDENNLERDCPLDNGRHQKLPEYDLGTLDSLPLEILQEAISYLDFDTLAALRRVNARAMEVVESVPAYRATLQLCPNIVRGLYSIHYGAYVSLNTLWSTLGRARCEDCGDFGGYIYLLTCRRVCFLCFRTACRFYPLQIAEASKQY</sequence>
<dbReference type="eggNOG" id="ENOG502S5YZ">
    <property type="taxonomic scope" value="Eukaryota"/>
</dbReference>
<dbReference type="GeneID" id="27906317"/>
<dbReference type="RefSeq" id="XP_016758074.1">
    <property type="nucleotide sequence ID" value="XM_016909180.1"/>
</dbReference>
<dbReference type="STRING" id="692275.M3D0F1"/>
<proteinExistence type="predicted"/>
<evidence type="ECO:0000259" key="1">
    <source>
        <dbReference type="PROSITE" id="PS50181"/>
    </source>
</evidence>
<dbReference type="HOGENOM" id="CLU_040048_2_2_1"/>
<evidence type="ECO:0000313" key="3">
    <source>
        <dbReference type="Proteomes" id="UP000016931"/>
    </source>
</evidence>